<dbReference type="AlphaFoldDB" id="A0AAV7CD69"/>
<accession>A0AAV7CD69</accession>
<protein>
    <submittedName>
        <fullName evidence="1">Uncharacterized protein</fullName>
    </submittedName>
</protein>
<gene>
    <name evidence="1" type="ORF">GDO81_008245</name>
</gene>
<reference evidence="1" key="1">
    <citation type="thesis" date="2020" institute="ProQuest LLC" country="789 East Eisenhower Parkway, Ann Arbor, MI, USA">
        <title>Comparative Genomics and Chromosome Evolution.</title>
        <authorList>
            <person name="Mudd A.B."/>
        </authorList>
    </citation>
    <scope>NUCLEOTIDE SEQUENCE</scope>
    <source>
        <strain evidence="1">237g6f4</strain>
        <tissue evidence="1">Blood</tissue>
    </source>
</reference>
<keyword evidence="2" id="KW-1185">Reference proteome</keyword>
<sequence>MNTEKKEDQMWPKGYIILLLERMLILTLKHRERNSTFLFPAGNATDYQYGGWFSIATSSFKPRKAEFSPWSSKTHFKSQ</sequence>
<dbReference type="Proteomes" id="UP000824782">
    <property type="component" value="Unassembled WGS sequence"/>
</dbReference>
<dbReference type="EMBL" id="WNYA01000003">
    <property type="protein sequence ID" value="KAG8582988.1"/>
    <property type="molecule type" value="Genomic_DNA"/>
</dbReference>
<evidence type="ECO:0000313" key="1">
    <source>
        <dbReference type="EMBL" id="KAG8582988.1"/>
    </source>
</evidence>
<name>A0AAV7CD69_ENGPU</name>
<comment type="caution">
    <text evidence="1">The sequence shown here is derived from an EMBL/GenBank/DDBJ whole genome shotgun (WGS) entry which is preliminary data.</text>
</comment>
<organism evidence="1 2">
    <name type="scientific">Engystomops pustulosus</name>
    <name type="common">Tungara frog</name>
    <name type="synonym">Physalaemus pustulosus</name>
    <dbReference type="NCBI Taxonomy" id="76066"/>
    <lineage>
        <taxon>Eukaryota</taxon>
        <taxon>Metazoa</taxon>
        <taxon>Chordata</taxon>
        <taxon>Craniata</taxon>
        <taxon>Vertebrata</taxon>
        <taxon>Euteleostomi</taxon>
        <taxon>Amphibia</taxon>
        <taxon>Batrachia</taxon>
        <taxon>Anura</taxon>
        <taxon>Neobatrachia</taxon>
        <taxon>Hyloidea</taxon>
        <taxon>Leptodactylidae</taxon>
        <taxon>Leiuperinae</taxon>
        <taxon>Engystomops</taxon>
    </lineage>
</organism>
<proteinExistence type="predicted"/>
<evidence type="ECO:0000313" key="2">
    <source>
        <dbReference type="Proteomes" id="UP000824782"/>
    </source>
</evidence>